<dbReference type="AlphaFoldDB" id="A0AA43QG08"/>
<proteinExistence type="inferred from homology"/>
<dbReference type="EC" id="6.3.5.-" evidence="7"/>
<dbReference type="PANTHER" id="PTHR11659">
    <property type="entry name" value="GLUTAMYL-TRNA GLN AMIDOTRANSFERASE SUBUNIT B MITOCHONDRIAL AND PROKARYOTIC PET112-RELATED"/>
    <property type="match status" value="1"/>
</dbReference>
<gene>
    <name evidence="10" type="ORF">OHK93_000048</name>
</gene>
<evidence type="ECO:0000256" key="8">
    <source>
        <dbReference type="SAM" id="MobiDB-lite"/>
    </source>
</evidence>
<comment type="similarity">
    <text evidence="1 7">Belongs to the GatB/GatE family. GatB subfamily.</text>
</comment>
<keyword evidence="11" id="KW-1185">Reference proteome</keyword>
<feature type="compositionally biased region" description="Basic and acidic residues" evidence="8">
    <location>
        <begin position="19"/>
        <end position="45"/>
    </location>
</feature>
<keyword evidence="5 7" id="KW-0648">Protein biosynthesis</keyword>
<evidence type="ECO:0000256" key="2">
    <source>
        <dbReference type="ARBA" id="ARBA00022598"/>
    </source>
</evidence>
<evidence type="ECO:0000256" key="4">
    <source>
        <dbReference type="ARBA" id="ARBA00022840"/>
    </source>
</evidence>
<comment type="subunit">
    <text evidence="7">Subunit of the heterotrimeric GatCAB amidotransferase (AdT) complex, composed of A, B and C subunits.</text>
</comment>
<evidence type="ECO:0000313" key="11">
    <source>
        <dbReference type="Proteomes" id="UP001161017"/>
    </source>
</evidence>
<feature type="compositionally biased region" description="Polar residues" evidence="8">
    <location>
        <begin position="1"/>
        <end position="16"/>
    </location>
</feature>
<organism evidence="10 11">
    <name type="scientific">Ramalina farinacea</name>
    <dbReference type="NCBI Taxonomy" id="258253"/>
    <lineage>
        <taxon>Eukaryota</taxon>
        <taxon>Fungi</taxon>
        <taxon>Dikarya</taxon>
        <taxon>Ascomycota</taxon>
        <taxon>Pezizomycotina</taxon>
        <taxon>Lecanoromycetes</taxon>
        <taxon>OSLEUM clade</taxon>
        <taxon>Lecanoromycetidae</taxon>
        <taxon>Lecanorales</taxon>
        <taxon>Lecanorineae</taxon>
        <taxon>Ramalinaceae</taxon>
        <taxon>Ramalina</taxon>
    </lineage>
</organism>
<dbReference type="NCBIfam" id="NF004012">
    <property type="entry name" value="PRK05477.1-2"/>
    <property type="match status" value="1"/>
</dbReference>
<dbReference type="GO" id="GO:0070681">
    <property type="term" value="P:glutaminyl-tRNAGln biosynthesis via transamidation"/>
    <property type="evidence" value="ECO:0007669"/>
    <property type="project" value="UniProtKB-UniRule"/>
</dbReference>
<evidence type="ECO:0000259" key="9">
    <source>
        <dbReference type="SMART" id="SM00845"/>
    </source>
</evidence>
<accession>A0AA43QG08</accession>
<dbReference type="PANTHER" id="PTHR11659:SF0">
    <property type="entry name" value="GLUTAMYL-TRNA(GLN) AMIDOTRANSFERASE SUBUNIT B, MITOCHONDRIAL"/>
    <property type="match status" value="1"/>
</dbReference>
<evidence type="ECO:0000256" key="7">
    <source>
        <dbReference type="HAMAP-Rule" id="MF_03147"/>
    </source>
</evidence>
<dbReference type="GO" id="GO:0005739">
    <property type="term" value="C:mitochondrion"/>
    <property type="evidence" value="ECO:0007669"/>
    <property type="project" value="UniProtKB-SubCell"/>
</dbReference>
<dbReference type="InterPro" id="IPR014746">
    <property type="entry name" value="Gln_synth/guanido_kin_cat_dom"/>
</dbReference>
<dbReference type="HAMAP" id="MF_00121">
    <property type="entry name" value="GatB"/>
    <property type="match status" value="1"/>
</dbReference>
<evidence type="ECO:0000256" key="6">
    <source>
        <dbReference type="ARBA" id="ARBA00047913"/>
    </source>
</evidence>
<evidence type="ECO:0000256" key="1">
    <source>
        <dbReference type="ARBA" id="ARBA00005306"/>
    </source>
</evidence>
<dbReference type="SUPFAM" id="SSF55931">
    <property type="entry name" value="Glutamine synthetase/guanido kinase"/>
    <property type="match status" value="1"/>
</dbReference>
<dbReference type="GO" id="GO:0050567">
    <property type="term" value="F:glutaminyl-tRNA synthase (glutamine-hydrolyzing) activity"/>
    <property type="evidence" value="ECO:0007669"/>
    <property type="project" value="UniProtKB-UniRule"/>
</dbReference>
<dbReference type="InterPro" id="IPR004413">
    <property type="entry name" value="GatB"/>
</dbReference>
<dbReference type="InterPro" id="IPR017959">
    <property type="entry name" value="Asn/Gln-tRNA_amidoTrfase_suB/E"/>
</dbReference>
<protein>
    <recommendedName>
        <fullName evidence="7">Glutamyl-tRNA(Gln) amidotransferase subunit B, mitochondrial</fullName>
        <shortName evidence="7">Glu-AdT subunit B</shortName>
        <ecNumber evidence="7">6.3.5.-</ecNumber>
    </recommendedName>
</protein>
<name>A0AA43QG08_9LECA</name>
<dbReference type="InterPro" id="IPR017958">
    <property type="entry name" value="Gln-tRNA_amidoTrfase_suB_CS"/>
</dbReference>
<comment type="function">
    <text evidence="7">Allows the formation of correctly charged Gln-tRNA(Gln) through the transamidation of misacylated Glu-tRNA(Gln) in the mitochondria. The reaction takes place in the presence of glutamine and ATP through an activated gamma-phospho-Glu-tRNA(Gln).</text>
</comment>
<feature type="region of interest" description="Disordered" evidence="8">
    <location>
        <begin position="1"/>
        <end position="56"/>
    </location>
</feature>
<keyword evidence="7" id="KW-0496">Mitochondrion</keyword>
<dbReference type="GO" id="GO:0032543">
    <property type="term" value="P:mitochondrial translation"/>
    <property type="evidence" value="ECO:0007669"/>
    <property type="project" value="UniProtKB-UniRule"/>
</dbReference>
<dbReference type="InterPro" id="IPR018027">
    <property type="entry name" value="Asn/Gln_amidotransferase"/>
</dbReference>
<keyword evidence="3 7" id="KW-0547">Nucleotide-binding</keyword>
<comment type="caution">
    <text evidence="10">The sequence shown here is derived from an EMBL/GenBank/DDBJ whole genome shotgun (WGS) entry which is preliminary data.</text>
</comment>
<dbReference type="Proteomes" id="UP001161017">
    <property type="component" value="Unassembled WGS sequence"/>
</dbReference>
<dbReference type="InterPro" id="IPR003789">
    <property type="entry name" value="Asn/Gln_tRNA_amidoTrase-B-like"/>
</dbReference>
<dbReference type="GO" id="GO:0005524">
    <property type="term" value="F:ATP binding"/>
    <property type="evidence" value="ECO:0007669"/>
    <property type="project" value="UniProtKB-KW"/>
</dbReference>
<comment type="catalytic activity">
    <reaction evidence="6 7">
        <text>L-glutamyl-tRNA(Gln) + L-glutamine + ATP + H2O = L-glutaminyl-tRNA(Gln) + L-glutamate + ADP + phosphate + H(+)</text>
        <dbReference type="Rhea" id="RHEA:17521"/>
        <dbReference type="Rhea" id="RHEA-COMP:9681"/>
        <dbReference type="Rhea" id="RHEA-COMP:9684"/>
        <dbReference type="ChEBI" id="CHEBI:15377"/>
        <dbReference type="ChEBI" id="CHEBI:15378"/>
        <dbReference type="ChEBI" id="CHEBI:29985"/>
        <dbReference type="ChEBI" id="CHEBI:30616"/>
        <dbReference type="ChEBI" id="CHEBI:43474"/>
        <dbReference type="ChEBI" id="CHEBI:58359"/>
        <dbReference type="ChEBI" id="CHEBI:78520"/>
        <dbReference type="ChEBI" id="CHEBI:78521"/>
        <dbReference type="ChEBI" id="CHEBI:456216"/>
    </reaction>
</comment>
<evidence type="ECO:0000256" key="3">
    <source>
        <dbReference type="ARBA" id="ARBA00022741"/>
    </source>
</evidence>
<comment type="subcellular location">
    <subcellularLocation>
        <location evidence="7">Mitochondrion</location>
    </subcellularLocation>
</comment>
<dbReference type="SMART" id="SM00845">
    <property type="entry name" value="GatB_Yqey"/>
    <property type="match status" value="1"/>
</dbReference>
<keyword evidence="2 7" id="KW-0436">Ligase</keyword>
<dbReference type="EMBL" id="JAPUFD010000001">
    <property type="protein sequence ID" value="MDI1484914.1"/>
    <property type="molecule type" value="Genomic_DNA"/>
</dbReference>
<dbReference type="GO" id="GO:0030956">
    <property type="term" value="C:glutamyl-tRNA(Gln) amidotransferase complex"/>
    <property type="evidence" value="ECO:0007669"/>
    <property type="project" value="UniProtKB-UniRule"/>
</dbReference>
<dbReference type="NCBIfam" id="TIGR00133">
    <property type="entry name" value="gatB"/>
    <property type="match status" value="1"/>
</dbReference>
<dbReference type="Pfam" id="PF02934">
    <property type="entry name" value="GatB_N"/>
    <property type="match status" value="1"/>
</dbReference>
<sequence length="595" mass="65700">MSSTPQDMPSFESLTTFDEPLRKQLKDAKRQERLEGRLGRHESRSSRHPTAPKRGNQWRLTIGIEIHAQLNTTQKLFSSAETSESRPNTNVAVFDLAFPGSQPKFQRATLIPALRAALALGCQIKRQSKFDRKHYFYQDQPAGYQITQYYEPYAVDGKLVLGKSDGITVEGAGKAVEVGIQQIQMEQDTAKSTMQDSTTALLDFNRAGHPLIEIITRPDMHSAPEAVACVRKIQSILQGVNAVTAGMEFGGLRADVNVSVAPSASCSLGQRVEIKNLNTLQSIEAAITAEQERQINILAAGGKVLGETRGWSLGSTETTRLRGKEGEVDYRYMPDPDIPPLIIGQDLIDYLKSDLPDLPHKIIDNLVADSDLTPKDARTLVALDGGERLVYFDEVRSQWNQLIIESTSREQSHSSVKEPSSAVRSMSAGEEFKGFDKMIANWVIHEIGHLVSNANLSSFDPASVPPEILASILHGMQNSNISRSSAKDLLRDVFATQTRKSKDLKVKQWLAKYSESSKDHVSIERFYSEMAGKVISSQPGVAEDIKNKSKLGKLNFLVGLMIKEGKARDDQIPVDPLEAERVLRAELGLPPVTTI</sequence>
<evidence type="ECO:0000256" key="5">
    <source>
        <dbReference type="ARBA" id="ARBA00022917"/>
    </source>
</evidence>
<dbReference type="SUPFAM" id="SSF89095">
    <property type="entry name" value="GatB/YqeY motif"/>
    <property type="match status" value="1"/>
</dbReference>
<dbReference type="PROSITE" id="PS01234">
    <property type="entry name" value="GATB"/>
    <property type="match status" value="1"/>
</dbReference>
<keyword evidence="4 7" id="KW-0067">ATP-binding</keyword>
<dbReference type="Pfam" id="PF02637">
    <property type="entry name" value="GatB_Yqey"/>
    <property type="match status" value="1"/>
</dbReference>
<dbReference type="InterPro" id="IPR006075">
    <property type="entry name" value="Asn/Gln-tRNA_Trfase_suB/E_cat"/>
</dbReference>
<feature type="domain" description="Asn/Gln amidotransferase" evidence="9">
    <location>
        <begin position="430"/>
        <end position="587"/>
    </location>
</feature>
<reference evidence="10" key="1">
    <citation type="journal article" date="2023" name="Genome Biol. Evol.">
        <title>First Whole Genome Sequence and Flow Cytometry Genome Size Data for the Lichen-Forming Fungus Ramalina farinacea (Ascomycota).</title>
        <authorList>
            <person name="Llewellyn T."/>
            <person name="Mian S."/>
            <person name="Hill R."/>
            <person name="Leitch I.J."/>
            <person name="Gaya E."/>
        </authorList>
    </citation>
    <scope>NUCLEOTIDE SEQUENCE</scope>
    <source>
        <strain evidence="10">LIQ254RAFAR</strain>
    </source>
</reference>
<evidence type="ECO:0000313" key="10">
    <source>
        <dbReference type="EMBL" id="MDI1484914.1"/>
    </source>
</evidence>